<evidence type="ECO:0000313" key="3">
    <source>
        <dbReference type="Proteomes" id="UP000008493"/>
    </source>
</evidence>
<feature type="compositionally biased region" description="Basic and acidic residues" evidence="1">
    <location>
        <begin position="92"/>
        <end position="119"/>
    </location>
</feature>
<dbReference type="InParanoid" id="K5XRN8"/>
<dbReference type="GeneID" id="18827185"/>
<dbReference type="Proteomes" id="UP000008493">
    <property type="component" value="Unassembled WGS sequence"/>
</dbReference>
<keyword evidence="3" id="KW-1185">Reference proteome</keyword>
<name>K5XRN8_AGABU</name>
<accession>K5XRN8</accession>
<feature type="compositionally biased region" description="Basic and acidic residues" evidence="1">
    <location>
        <begin position="182"/>
        <end position="195"/>
    </location>
</feature>
<evidence type="ECO:0000313" key="2">
    <source>
        <dbReference type="EMBL" id="EKM77550.1"/>
    </source>
</evidence>
<evidence type="ECO:0000256" key="1">
    <source>
        <dbReference type="SAM" id="MobiDB-lite"/>
    </source>
</evidence>
<feature type="region of interest" description="Disordered" evidence="1">
    <location>
        <begin position="60"/>
        <end position="137"/>
    </location>
</feature>
<feature type="compositionally biased region" description="Basic and acidic residues" evidence="1">
    <location>
        <begin position="128"/>
        <end position="137"/>
    </location>
</feature>
<dbReference type="RefSeq" id="XP_007331816.1">
    <property type="nucleotide sequence ID" value="XM_007331754.1"/>
</dbReference>
<organism evidence="2 3">
    <name type="scientific">Agaricus bisporus var. burnettii (strain JB137-S8 / ATCC MYA-4627 / FGSC 10392)</name>
    <name type="common">White button mushroom</name>
    <dbReference type="NCBI Taxonomy" id="597362"/>
    <lineage>
        <taxon>Eukaryota</taxon>
        <taxon>Fungi</taxon>
        <taxon>Dikarya</taxon>
        <taxon>Basidiomycota</taxon>
        <taxon>Agaricomycotina</taxon>
        <taxon>Agaricomycetes</taxon>
        <taxon>Agaricomycetidae</taxon>
        <taxon>Agaricales</taxon>
        <taxon>Agaricineae</taxon>
        <taxon>Agaricaceae</taxon>
        <taxon>Agaricus</taxon>
    </lineage>
</organism>
<feature type="region of interest" description="Disordered" evidence="1">
    <location>
        <begin position="150"/>
        <end position="204"/>
    </location>
</feature>
<dbReference type="KEGG" id="abp:AGABI1DRAFT130245"/>
<dbReference type="EMBL" id="JH971395">
    <property type="protein sequence ID" value="EKM77550.1"/>
    <property type="molecule type" value="Genomic_DNA"/>
</dbReference>
<feature type="compositionally biased region" description="Acidic residues" evidence="1">
    <location>
        <begin position="66"/>
        <end position="91"/>
    </location>
</feature>
<reference evidence="3" key="1">
    <citation type="journal article" date="2012" name="Proc. Natl. Acad. Sci. U.S.A.">
        <title>Genome sequence of the button mushroom Agaricus bisporus reveals mechanisms governing adaptation to a humic-rich ecological niche.</title>
        <authorList>
            <person name="Morin E."/>
            <person name="Kohler A."/>
            <person name="Baker A.R."/>
            <person name="Foulongne-Oriol M."/>
            <person name="Lombard V."/>
            <person name="Nagy L.G."/>
            <person name="Ohm R.A."/>
            <person name="Patyshakuliyeva A."/>
            <person name="Brun A."/>
            <person name="Aerts A.L."/>
            <person name="Bailey A.M."/>
            <person name="Billette C."/>
            <person name="Coutinho P.M."/>
            <person name="Deakin G."/>
            <person name="Doddapaneni H."/>
            <person name="Floudas D."/>
            <person name="Grimwood J."/>
            <person name="Hilden K."/>
            <person name="Kuees U."/>
            <person name="LaButti K.M."/>
            <person name="Lapidus A."/>
            <person name="Lindquist E.A."/>
            <person name="Lucas S.M."/>
            <person name="Murat C."/>
            <person name="Riley R.W."/>
            <person name="Salamov A.A."/>
            <person name="Schmutz J."/>
            <person name="Subramanian V."/>
            <person name="Woesten H.A.B."/>
            <person name="Xu J."/>
            <person name="Eastwood D.C."/>
            <person name="Foster G.D."/>
            <person name="Sonnenberg A.S."/>
            <person name="Cullen D."/>
            <person name="de Vries R.P."/>
            <person name="Lundell T."/>
            <person name="Hibbett D.S."/>
            <person name="Henrissat B."/>
            <person name="Burton K.S."/>
            <person name="Kerrigan R.W."/>
            <person name="Challen M.P."/>
            <person name="Grigoriev I.V."/>
            <person name="Martin F."/>
        </authorList>
    </citation>
    <scope>NUCLEOTIDE SEQUENCE [LARGE SCALE GENOMIC DNA]</scope>
    <source>
        <strain evidence="3">JB137-S8 / ATCC MYA-4627 / FGSC 10392</strain>
    </source>
</reference>
<sequence length="226" mass="25302">MRSATYESPSLLDRGRSSPSMVPDDCASHTESDDSIEYWNKFPLSNQEKRLEHAIWYNMENRGDDGEVGDEDGIEDEGEFEDPNEVEDREEAEAKEAKVRAELGNDIEGVKAEPEEVKAEPGNAVEGVKVEPEEVKAEPGNAVERVKVEPEEVKAEPGNAVERVEVEQEEAELPLFRRKRARSDGSEADRRSEPKLKKKKDSKVEVRLPKGVTLIKIVLKFGGSRA</sequence>
<feature type="region of interest" description="Disordered" evidence="1">
    <location>
        <begin position="1"/>
        <end position="37"/>
    </location>
</feature>
<dbReference type="HOGENOM" id="CLU_1224451_0_0_1"/>
<gene>
    <name evidence="2" type="ORF">AGABI1DRAFT_130245</name>
</gene>
<proteinExistence type="predicted"/>
<protein>
    <submittedName>
        <fullName evidence="2">Uncharacterized protein</fullName>
    </submittedName>
</protein>
<dbReference type="AlphaFoldDB" id="K5XRN8"/>